<evidence type="ECO:0000256" key="4">
    <source>
        <dbReference type="ARBA" id="ARBA00023027"/>
    </source>
</evidence>
<dbReference type="EMBL" id="CP053980">
    <property type="protein sequence ID" value="QKH27151.1"/>
    <property type="molecule type" value="Genomic_DNA"/>
</dbReference>
<dbReference type="Proteomes" id="UP000031876">
    <property type="component" value="Chromosome"/>
</dbReference>
<dbReference type="Proteomes" id="UP000501107">
    <property type="component" value="Chromosome"/>
</dbReference>
<comment type="pathway">
    <text evidence="1">Siderophore biosynthesis.</text>
</comment>
<dbReference type="PRINTS" id="PR00080">
    <property type="entry name" value="SDRFAMILY"/>
</dbReference>
<comment type="similarity">
    <text evidence="2 9">Belongs to the short-chain dehydrogenases/reductases (SDR) family.</text>
</comment>
<evidence type="ECO:0000256" key="5">
    <source>
        <dbReference type="ARBA" id="ARBA00052874"/>
    </source>
</evidence>
<evidence type="ECO:0000313" key="12">
    <source>
        <dbReference type="EMBL" id="RVU65691.1"/>
    </source>
</evidence>
<evidence type="ECO:0000256" key="8">
    <source>
        <dbReference type="NCBIfam" id="TIGR04316"/>
    </source>
</evidence>
<dbReference type="InterPro" id="IPR003560">
    <property type="entry name" value="DHB_DH"/>
</dbReference>
<evidence type="ECO:0000313" key="11">
    <source>
        <dbReference type="EMBL" id="QKH27151.1"/>
    </source>
</evidence>
<accession>A0A0B5W9B9</accession>
<comment type="catalytic activity">
    <reaction evidence="5">
        <text>(2S,3S)-2,3-dihydroxy-2,3-dihydrobenzoate + NAD(+) = 2,3-dihydroxybenzoate + NADH + H(+)</text>
        <dbReference type="Rhea" id="RHEA:23824"/>
        <dbReference type="ChEBI" id="CHEBI:15378"/>
        <dbReference type="ChEBI" id="CHEBI:36654"/>
        <dbReference type="ChEBI" id="CHEBI:57540"/>
        <dbReference type="ChEBI" id="CHEBI:57945"/>
        <dbReference type="ChEBI" id="CHEBI:58764"/>
        <dbReference type="EC" id="1.3.1.28"/>
    </reaction>
</comment>
<reference evidence="13 16" key="3">
    <citation type="submission" date="2019-01" db="EMBL/GenBank/DDBJ databases">
        <title>Draft genome sequence of Bacillus sp. DPC6431.</title>
        <authorList>
            <person name="Arbulu S."/>
            <person name="Murphy K."/>
            <person name="O'Sullivan O."/>
            <person name="Rea M.C."/>
            <person name="Hill C."/>
            <person name="Ross R.P."/>
        </authorList>
    </citation>
    <scope>NUCLEOTIDE SEQUENCE [LARGE SCALE GENOMIC DNA]</scope>
    <source>
        <strain evidence="13 16">DPC6431</strain>
    </source>
</reference>
<keyword evidence="3 13" id="KW-0560">Oxidoreductase</keyword>
<dbReference type="PRINTS" id="PR01397">
    <property type="entry name" value="DHBDHDRGNASE"/>
</dbReference>
<dbReference type="GO" id="GO:0019290">
    <property type="term" value="P:siderophore biosynthetic process"/>
    <property type="evidence" value="ECO:0007669"/>
    <property type="project" value="InterPro"/>
</dbReference>
<dbReference type="Gene3D" id="3.40.50.720">
    <property type="entry name" value="NAD(P)-binding Rossmann-like Domain"/>
    <property type="match status" value="1"/>
</dbReference>
<name>A0A0B5W9B9_BACTU</name>
<dbReference type="InterPro" id="IPR020904">
    <property type="entry name" value="Sc_DH/Rdtase_CS"/>
</dbReference>
<dbReference type="EMBL" id="CP009335">
    <property type="protein sequence ID" value="AJG77155.1"/>
    <property type="molecule type" value="Genomic_DNA"/>
</dbReference>
<dbReference type="OMA" id="NSLACGP"/>
<protein>
    <recommendedName>
        <fullName evidence="7 8">2,3-dihydro-2,3-dihydroxybenzoate dehydrogenase</fullName>
        <ecNumber evidence="6 8">1.3.1.28</ecNumber>
    </recommendedName>
</protein>
<evidence type="ECO:0000313" key="13">
    <source>
        <dbReference type="EMBL" id="TFF45560.1"/>
    </source>
</evidence>
<evidence type="ECO:0000313" key="10">
    <source>
        <dbReference type="EMBL" id="AJG77155.1"/>
    </source>
</evidence>
<evidence type="ECO:0000256" key="6">
    <source>
        <dbReference type="ARBA" id="ARBA00066334"/>
    </source>
</evidence>
<dbReference type="EMBL" id="LDER01000046">
    <property type="protein sequence ID" value="RVU65691.1"/>
    <property type="molecule type" value="Genomic_DNA"/>
</dbReference>
<dbReference type="NCBIfam" id="NF006074">
    <property type="entry name" value="PRK08220.1"/>
    <property type="match status" value="1"/>
</dbReference>
<dbReference type="PANTHER" id="PTHR42760">
    <property type="entry name" value="SHORT-CHAIN DEHYDROGENASES/REDUCTASES FAMILY MEMBER"/>
    <property type="match status" value="1"/>
</dbReference>
<dbReference type="Proteomes" id="UP000297630">
    <property type="component" value="Unassembled WGS sequence"/>
</dbReference>
<dbReference type="Proteomes" id="UP000286687">
    <property type="component" value="Unassembled WGS sequence"/>
</dbReference>
<dbReference type="NCBIfam" id="TIGR04316">
    <property type="entry name" value="dhbA_paeA"/>
    <property type="match status" value="1"/>
</dbReference>
<organism evidence="13 16">
    <name type="scientific">Bacillus thuringiensis</name>
    <dbReference type="NCBI Taxonomy" id="1428"/>
    <lineage>
        <taxon>Bacteria</taxon>
        <taxon>Bacillati</taxon>
        <taxon>Bacillota</taxon>
        <taxon>Bacilli</taxon>
        <taxon>Bacillales</taxon>
        <taxon>Bacillaceae</taxon>
        <taxon>Bacillus</taxon>
        <taxon>Bacillus cereus group</taxon>
    </lineage>
</organism>
<evidence type="ECO:0000313" key="17">
    <source>
        <dbReference type="Proteomes" id="UP000501107"/>
    </source>
</evidence>
<evidence type="ECO:0000256" key="3">
    <source>
        <dbReference type="ARBA" id="ARBA00023002"/>
    </source>
</evidence>
<evidence type="ECO:0000256" key="1">
    <source>
        <dbReference type="ARBA" id="ARBA00004924"/>
    </source>
</evidence>
<evidence type="ECO:0000256" key="9">
    <source>
        <dbReference type="RuleBase" id="RU000363"/>
    </source>
</evidence>
<dbReference type="GO" id="GO:0008667">
    <property type="term" value="F:2,3-dihydro-2,3-dihydroxybenzoate dehydrogenase activity"/>
    <property type="evidence" value="ECO:0007669"/>
    <property type="project" value="UniProtKB-UniRule"/>
</dbReference>
<dbReference type="EC" id="1.3.1.28" evidence="6 8"/>
<evidence type="ECO:0000313" key="16">
    <source>
        <dbReference type="Proteomes" id="UP000297630"/>
    </source>
</evidence>
<dbReference type="GO" id="GO:0016616">
    <property type="term" value="F:oxidoreductase activity, acting on the CH-OH group of donors, NAD or NADP as acceptor"/>
    <property type="evidence" value="ECO:0007669"/>
    <property type="project" value="TreeGrafter"/>
</dbReference>
<gene>
    <name evidence="13" type="primary">dhbA</name>
    <name evidence="10" type="ORF">BF38_3553</name>
    <name evidence="12" type="ORF">BM74_02460</name>
    <name evidence="13" type="ORF">EQ803_17805</name>
    <name evidence="11" type="ORF">FOC89_25480</name>
</gene>
<evidence type="ECO:0000256" key="7">
    <source>
        <dbReference type="ARBA" id="ARBA00067530"/>
    </source>
</evidence>
<keyword evidence="4" id="KW-0520">NAD</keyword>
<dbReference type="KEGG" id="btw:BF38_3553"/>
<reference evidence="10 14" key="1">
    <citation type="journal article" date="2015" name="Genome Announc.">
        <title>Complete genome sequences for 35 biothreat assay-relevant bacillus species.</title>
        <authorList>
            <person name="Johnson S.L."/>
            <person name="Daligault H.E."/>
            <person name="Davenport K.W."/>
            <person name="Jaissle J."/>
            <person name="Frey K.G."/>
            <person name="Ladner J.T."/>
            <person name="Broomall S.M."/>
            <person name="Bishop-Lilly K.A."/>
            <person name="Bruce D.C."/>
            <person name="Gibbons H.S."/>
            <person name="Coyne S.R."/>
            <person name="Lo C.C."/>
            <person name="Meincke L."/>
            <person name="Munk A.C."/>
            <person name="Koroleva G.I."/>
            <person name="Rosenzweig C.N."/>
            <person name="Palacios G.F."/>
            <person name="Redden C.L."/>
            <person name="Minogue T.D."/>
            <person name="Chain P.S."/>
        </authorList>
    </citation>
    <scope>NUCLEOTIDE SEQUENCE [LARGE SCALE GENOMIC DNA]</scope>
    <source>
        <strain evidence="10 14">HD1011</strain>
    </source>
</reference>
<proteinExistence type="inferred from homology"/>
<reference evidence="12 15" key="2">
    <citation type="submission" date="2018-01" db="EMBL/GenBank/DDBJ databases">
        <title>Complete genome sequence of G25-42.</title>
        <authorList>
            <person name="Zheng Z."/>
            <person name="Sun M."/>
        </authorList>
    </citation>
    <scope>NUCLEOTIDE SEQUENCE [LARGE SCALE GENOMIC DNA]</scope>
    <source>
        <strain evidence="12 15">G25-42</strain>
    </source>
</reference>
<evidence type="ECO:0000313" key="15">
    <source>
        <dbReference type="Proteomes" id="UP000286687"/>
    </source>
</evidence>
<dbReference type="RefSeq" id="WP_001100501.1">
    <property type="nucleotide sequence ID" value="NZ_CP009335.1"/>
</dbReference>
<dbReference type="SUPFAM" id="SSF51735">
    <property type="entry name" value="NAD(P)-binding Rossmann-fold domains"/>
    <property type="match status" value="1"/>
</dbReference>
<dbReference type="PROSITE" id="PS00061">
    <property type="entry name" value="ADH_SHORT"/>
    <property type="match status" value="1"/>
</dbReference>
<evidence type="ECO:0000313" key="14">
    <source>
        <dbReference type="Proteomes" id="UP000031876"/>
    </source>
</evidence>
<sequence>MNVGEFDGKTVLVTGAAQGIGSVVAKMFLERGATVIAVDQNGEGLNVLLNQNETRMKIFHLDVSDSNAVEDTVKRIENDIAPIDILVNVAGVLRMGAIHSLSDEDWNKTFSVNSTGVFYMSRAVSKHMMQRKSGAIVTVGSNAANTPRVEMAAYAASKAATTMFMKCLGLELAAYNIRCNLVSPGSTETEMQRLLWADENGAKNIIAGSQNTYRLGIPLQKIAQPSEIAEAVLFLASDKASHITMHNLCVDGGATLGV</sequence>
<dbReference type="EMBL" id="SCLP01000008">
    <property type="protein sequence ID" value="TFF45560.1"/>
    <property type="molecule type" value="Genomic_DNA"/>
</dbReference>
<dbReference type="InterPro" id="IPR002347">
    <property type="entry name" value="SDR_fam"/>
</dbReference>
<dbReference type="FunFam" id="3.40.50.720:FF:000160">
    <property type="entry name" value="2,3-dihydro-2,3-dihydroxybenzoate dehydrogenase"/>
    <property type="match status" value="1"/>
</dbReference>
<reference evidence="11 17" key="4">
    <citation type="submission" date="2020-05" db="EMBL/GenBank/DDBJ databases">
        <title>FDA dAtabase for Regulatory Grade micrObial Sequences (FDA-ARGOS): Supporting development and validation of Infectious Disease Dx tests.</title>
        <authorList>
            <person name="Nelson B."/>
            <person name="Plummer A."/>
            <person name="Tallon L."/>
            <person name="Sadzewicz L."/>
            <person name="Zhao X."/>
            <person name="Vavikolanu K."/>
            <person name="Mehta A."/>
            <person name="Aluvathingal J."/>
            <person name="Nadendla S."/>
            <person name="Myers T."/>
            <person name="Yan Y."/>
            <person name="Sichtig H."/>
        </authorList>
    </citation>
    <scope>NUCLEOTIDE SEQUENCE [LARGE SCALE GENOMIC DNA]</scope>
    <source>
        <strain evidence="11 17">FDAARGOS_795</strain>
    </source>
</reference>
<dbReference type="PANTHER" id="PTHR42760:SF115">
    <property type="entry name" value="3-OXOACYL-[ACYL-CARRIER-PROTEIN] REDUCTASE FABG"/>
    <property type="match status" value="1"/>
</dbReference>
<dbReference type="AlphaFoldDB" id="A0A0B5W9B9"/>
<evidence type="ECO:0000256" key="2">
    <source>
        <dbReference type="ARBA" id="ARBA00006484"/>
    </source>
</evidence>
<dbReference type="Pfam" id="PF00106">
    <property type="entry name" value="adh_short"/>
    <property type="match status" value="1"/>
</dbReference>
<dbReference type="InterPro" id="IPR036291">
    <property type="entry name" value="NAD(P)-bd_dom_sf"/>
</dbReference>